<comment type="catalytic activity">
    <reaction evidence="1">
        <text>S-ubiquitinyl-[E2 ubiquitin-conjugating enzyme]-L-cysteine + [acceptor protein]-L-lysine = [E2 ubiquitin-conjugating enzyme]-L-cysteine + N(6)-ubiquitinyl-[acceptor protein]-L-lysine.</text>
        <dbReference type="EC" id="2.3.2.27"/>
    </reaction>
</comment>
<feature type="compositionally biased region" description="Basic and acidic residues" evidence="16">
    <location>
        <begin position="2630"/>
        <end position="2639"/>
    </location>
</feature>
<feature type="region of interest" description="Disordered" evidence="16">
    <location>
        <begin position="1"/>
        <end position="115"/>
    </location>
</feature>
<feature type="region of interest" description="Disordered" evidence="16">
    <location>
        <begin position="489"/>
        <end position="525"/>
    </location>
</feature>
<dbReference type="GO" id="GO:0030915">
    <property type="term" value="C:Smc5-Smc6 complex"/>
    <property type="evidence" value="ECO:0007669"/>
    <property type="project" value="InterPro"/>
</dbReference>
<evidence type="ECO:0000256" key="14">
    <source>
        <dbReference type="ARBA" id="ARBA00023125"/>
    </source>
</evidence>
<dbReference type="GO" id="GO:0008654">
    <property type="term" value="P:phospholipid biosynthetic process"/>
    <property type="evidence" value="ECO:0007669"/>
    <property type="project" value="InterPro"/>
</dbReference>
<keyword evidence="12" id="KW-0408">Iron</keyword>
<feature type="region of interest" description="Disordered" evidence="16">
    <location>
        <begin position="791"/>
        <end position="810"/>
    </location>
</feature>
<dbReference type="InterPro" id="IPR036388">
    <property type="entry name" value="WH-like_DNA-bd_sf"/>
</dbReference>
<feature type="region of interest" description="Disordered" evidence="16">
    <location>
        <begin position="1416"/>
        <end position="1481"/>
    </location>
</feature>
<dbReference type="GO" id="GO:0006269">
    <property type="term" value="P:DNA replication, synthesis of primer"/>
    <property type="evidence" value="ECO:0007669"/>
    <property type="project" value="UniProtKB-KW"/>
</dbReference>
<dbReference type="EMBL" id="JAACJN010000010">
    <property type="protein sequence ID" value="KAF5391422.1"/>
    <property type="molecule type" value="Genomic_DNA"/>
</dbReference>
<evidence type="ECO:0000256" key="9">
    <source>
        <dbReference type="ARBA" id="ARBA00022679"/>
    </source>
</evidence>
<dbReference type="Gene3D" id="1.20.930.80">
    <property type="match status" value="1"/>
</dbReference>
<keyword evidence="9 15" id="KW-0808">Transferase</keyword>
<feature type="region of interest" description="Disordered" evidence="16">
    <location>
        <begin position="134"/>
        <end position="413"/>
    </location>
</feature>
<keyword evidence="20" id="KW-1185">Reference proteome</keyword>
<evidence type="ECO:0000259" key="18">
    <source>
        <dbReference type="Pfam" id="PF08746"/>
    </source>
</evidence>
<evidence type="ECO:0000256" key="13">
    <source>
        <dbReference type="ARBA" id="ARBA00023014"/>
    </source>
</evidence>
<feature type="compositionally biased region" description="Basic and acidic residues" evidence="16">
    <location>
        <begin position="614"/>
        <end position="628"/>
    </location>
</feature>
<dbReference type="PROSITE" id="PS00379">
    <property type="entry name" value="CDP_ALCOHOL_P_TRANSF"/>
    <property type="match status" value="1"/>
</dbReference>
<keyword evidence="7" id="KW-0004">4Fe-4S</keyword>
<organism evidence="19 20">
    <name type="scientific">Collybiopsis confluens</name>
    <dbReference type="NCBI Taxonomy" id="2823264"/>
    <lineage>
        <taxon>Eukaryota</taxon>
        <taxon>Fungi</taxon>
        <taxon>Dikarya</taxon>
        <taxon>Basidiomycota</taxon>
        <taxon>Agaricomycotina</taxon>
        <taxon>Agaricomycetes</taxon>
        <taxon>Agaricomycetidae</taxon>
        <taxon>Agaricales</taxon>
        <taxon>Marasmiineae</taxon>
        <taxon>Omphalotaceae</taxon>
        <taxon>Collybiopsis</taxon>
    </lineage>
</organism>
<feature type="compositionally biased region" description="Basic and acidic residues" evidence="16">
    <location>
        <begin position="157"/>
        <end position="240"/>
    </location>
</feature>
<evidence type="ECO:0000256" key="5">
    <source>
        <dbReference type="ARBA" id="ARBA00012483"/>
    </source>
</evidence>
<dbReference type="InterPro" id="IPR013083">
    <property type="entry name" value="Znf_RING/FYVE/PHD"/>
</dbReference>
<feature type="compositionally biased region" description="Polar residues" evidence="16">
    <location>
        <begin position="99"/>
        <end position="109"/>
    </location>
</feature>
<feature type="compositionally biased region" description="Polar residues" evidence="16">
    <location>
        <begin position="1033"/>
        <end position="1043"/>
    </location>
</feature>
<evidence type="ECO:0000256" key="11">
    <source>
        <dbReference type="ARBA" id="ARBA00022723"/>
    </source>
</evidence>
<dbReference type="PANTHER" id="PTHR10537:SF3">
    <property type="entry name" value="DNA PRIMASE LARGE SUBUNIT"/>
    <property type="match status" value="1"/>
</dbReference>
<dbReference type="CDD" id="cd07322">
    <property type="entry name" value="PriL_PriS_Eukaryotic"/>
    <property type="match status" value="1"/>
</dbReference>
<dbReference type="Pfam" id="PF26466">
    <property type="entry name" value="DNA_primase_lrg_N"/>
    <property type="match status" value="1"/>
</dbReference>
<feature type="compositionally biased region" description="Low complexity" evidence="16">
    <location>
        <begin position="374"/>
        <end position="386"/>
    </location>
</feature>
<dbReference type="GO" id="GO:0061630">
    <property type="term" value="F:ubiquitin protein ligase activity"/>
    <property type="evidence" value="ECO:0007669"/>
    <property type="project" value="UniProtKB-EC"/>
</dbReference>
<dbReference type="InterPro" id="IPR011513">
    <property type="entry name" value="Nse1"/>
</dbReference>
<dbReference type="Pfam" id="PF04104">
    <property type="entry name" value="DNA_primase_lrg"/>
    <property type="match status" value="1"/>
</dbReference>
<evidence type="ECO:0000256" key="2">
    <source>
        <dbReference type="ARBA" id="ARBA00001966"/>
    </source>
</evidence>
<dbReference type="OrthoDB" id="421393at2759"/>
<dbReference type="Pfam" id="PF08746">
    <property type="entry name" value="zf-RING-like"/>
    <property type="match status" value="1"/>
</dbReference>
<feature type="compositionally biased region" description="Acidic residues" evidence="16">
    <location>
        <begin position="2645"/>
        <end position="2656"/>
    </location>
</feature>
<feature type="region of interest" description="Disordered" evidence="16">
    <location>
        <begin position="1565"/>
        <end position="1597"/>
    </location>
</feature>
<evidence type="ECO:0000256" key="6">
    <source>
        <dbReference type="ARBA" id="ARBA00019422"/>
    </source>
</evidence>
<evidence type="ECO:0000313" key="20">
    <source>
        <dbReference type="Proteomes" id="UP000518752"/>
    </source>
</evidence>
<keyword evidence="11" id="KW-0479">Metal-binding</keyword>
<dbReference type="InterPro" id="IPR048254">
    <property type="entry name" value="CDP_ALCOHOL_P_TRANSF_CS"/>
</dbReference>
<feature type="region of interest" description="Disordered" evidence="16">
    <location>
        <begin position="2621"/>
        <end position="2712"/>
    </location>
</feature>
<comment type="cofactor">
    <cofactor evidence="2">
        <name>[4Fe-4S] cluster</name>
        <dbReference type="ChEBI" id="CHEBI:49883"/>
    </cofactor>
</comment>
<feature type="compositionally biased region" description="Low complexity" evidence="16">
    <location>
        <begin position="137"/>
        <end position="152"/>
    </location>
</feature>
<feature type="compositionally biased region" description="Polar residues" evidence="16">
    <location>
        <begin position="1465"/>
        <end position="1481"/>
    </location>
</feature>
<feature type="region of interest" description="Disordered" evidence="16">
    <location>
        <begin position="582"/>
        <end position="673"/>
    </location>
</feature>
<dbReference type="Proteomes" id="UP000518752">
    <property type="component" value="Unassembled WGS sequence"/>
</dbReference>
<evidence type="ECO:0000256" key="8">
    <source>
        <dbReference type="ARBA" id="ARBA00022515"/>
    </source>
</evidence>
<feature type="compositionally biased region" description="Polar residues" evidence="16">
    <location>
        <begin position="1234"/>
        <end position="1264"/>
    </location>
</feature>
<dbReference type="Pfam" id="PF01066">
    <property type="entry name" value="CDP-OH_P_transf"/>
    <property type="match status" value="1"/>
</dbReference>
<gene>
    <name evidence="19" type="ORF">D9757_002015</name>
</gene>
<evidence type="ECO:0000256" key="7">
    <source>
        <dbReference type="ARBA" id="ARBA00022485"/>
    </source>
</evidence>
<feature type="compositionally biased region" description="Basic and acidic residues" evidence="16">
    <location>
        <begin position="289"/>
        <end position="336"/>
    </location>
</feature>
<feature type="domain" description="DNA primase large subunit C-terminal" evidence="17">
    <location>
        <begin position="1946"/>
        <end position="2121"/>
    </location>
</feature>
<dbReference type="Gene3D" id="3.90.1150.220">
    <property type="match status" value="1"/>
</dbReference>
<evidence type="ECO:0000259" key="17">
    <source>
        <dbReference type="Pfam" id="PF04104"/>
    </source>
</evidence>
<feature type="compositionally biased region" description="Polar residues" evidence="16">
    <location>
        <begin position="1304"/>
        <end position="1319"/>
    </location>
</feature>
<dbReference type="InterPro" id="IPR058560">
    <property type="entry name" value="DNA_primase_C"/>
</dbReference>
<dbReference type="GO" id="GO:0006281">
    <property type="term" value="P:DNA repair"/>
    <property type="evidence" value="ECO:0007669"/>
    <property type="project" value="InterPro"/>
</dbReference>
<feature type="compositionally biased region" description="Basic residues" evidence="16">
    <location>
        <begin position="2664"/>
        <end position="2678"/>
    </location>
</feature>
<comment type="similarity">
    <text evidence="3">Belongs to the NSE1 family.</text>
</comment>
<reference evidence="19 20" key="1">
    <citation type="journal article" date="2020" name="ISME J.">
        <title>Uncovering the hidden diversity of litter-decomposition mechanisms in mushroom-forming fungi.</title>
        <authorList>
            <person name="Floudas D."/>
            <person name="Bentzer J."/>
            <person name="Ahren D."/>
            <person name="Johansson T."/>
            <person name="Persson P."/>
            <person name="Tunlid A."/>
        </authorList>
    </citation>
    <scope>NUCLEOTIDE SEQUENCE [LARGE SCALE GENOMIC DNA]</scope>
    <source>
        <strain evidence="19 20">CBS 406.79</strain>
    </source>
</reference>
<keyword evidence="14" id="KW-0238">DNA-binding</keyword>
<dbReference type="InterPro" id="IPR043130">
    <property type="entry name" value="CDP-OH_PTrfase_TM_dom"/>
</dbReference>
<dbReference type="EC" id="2.3.2.27" evidence="5"/>
<feature type="compositionally biased region" description="Basic and acidic residues" evidence="16">
    <location>
        <begin position="1444"/>
        <end position="1460"/>
    </location>
</feature>
<dbReference type="Gene3D" id="1.10.10.10">
    <property type="entry name" value="Winged helix-like DNA-binding domain superfamily/Winged helix DNA-binding domain"/>
    <property type="match status" value="1"/>
</dbReference>
<feature type="compositionally biased region" description="Basic and acidic residues" evidence="16">
    <location>
        <begin position="649"/>
        <end position="669"/>
    </location>
</feature>
<dbReference type="InterPro" id="IPR007238">
    <property type="entry name" value="DNA_primase_lsu_euk/arc"/>
</dbReference>
<dbReference type="GO" id="GO:0006270">
    <property type="term" value="P:DNA replication initiation"/>
    <property type="evidence" value="ECO:0007669"/>
    <property type="project" value="TreeGrafter"/>
</dbReference>
<feature type="compositionally biased region" description="Polar residues" evidence="16">
    <location>
        <begin position="1421"/>
        <end position="1430"/>
    </location>
</feature>
<comment type="caution">
    <text evidence="19">The sequence shown here is derived from an EMBL/GenBank/DDBJ whole genome shotgun (WGS) entry which is preliminary data.</text>
</comment>
<feature type="domain" description="Non-structural maintenance of chromosomes element 1 RING C4HC3-type" evidence="18">
    <location>
        <begin position="2575"/>
        <end position="2610"/>
    </location>
</feature>
<dbReference type="PANTHER" id="PTHR10537">
    <property type="entry name" value="DNA PRIMASE LARGE SUBUNIT"/>
    <property type="match status" value="1"/>
</dbReference>
<dbReference type="GO" id="GO:0003677">
    <property type="term" value="F:DNA binding"/>
    <property type="evidence" value="ECO:0007669"/>
    <property type="project" value="UniProtKB-KW"/>
</dbReference>
<dbReference type="GO" id="GO:0046872">
    <property type="term" value="F:metal ion binding"/>
    <property type="evidence" value="ECO:0007669"/>
    <property type="project" value="UniProtKB-KW"/>
</dbReference>
<feature type="compositionally biased region" description="Polar residues" evidence="16">
    <location>
        <begin position="1275"/>
        <end position="1287"/>
    </location>
</feature>
<dbReference type="Gene3D" id="3.30.40.10">
    <property type="entry name" value="Zinc/RING finger domain, C3HC4 (zinc finger)"/>
    <property type="match status" value="1"/>
</dbReference>
<dbReference type="GO" id="GO:0005658">
    <property type="term" value="C:alpha DNA polymerase:primase complex"/>
    <property type="evidence" value="ECO:0007669"/>
    <property type="project" value="UniProtKB-ARBA"/>
</dbReference>
<keyword evidence="13" id="KW-0411">Iron-sulfur</keyword>
<evidence type="ECO:0000313" key="19">
    <source>
        <dbReference type="EMBL" id="KAF5391422.1"/>
    </source>
</evidence>
<feature type="compositionally biased region" description="Polar residues" evidence="16">
    <location>
        <begin position="588"/>
        <end position="597"/>
    </location>
</feature>
<feature type="compositionally biased region" description="Acidic residues" evidence="16">
    <location>
        <begin position="2683"/>
        <end position="2700"/>
    </location>
</feature>
<evidence type="ECO:0000256" key="12">
    <source>
        <dbReference type="ARBA" id="ARBA00023004"/>
    </source>
</evidence>
<dbReference type="Pfam" id="PF07574">
    <property type="entry name" value="SMC_Nse1"/>
    <property type="match status" value="1"/>
</dbReference>
<feature type="compositionally biased region" description="Low complexity" evidence="16">
    <location>
        <begin position="632"/>
        <end position="642"/>
    </location>
</feature>
<proteinExistence type="inferred from homology"/>
<evidence type="ECO:0000256" key="15">
    <source>
        <dbReference type="RuleBase" id="RU003750"/>
    </source>
</evidence>
<dbReference type="GO" id="GO:0051539">
    <property type="term" value="F:4 iron, 4 sulfur cluster binding"/>
    <property type="evidence" value="ECO:0007669"/>
    <property type="project" value="UniProtKB-KW"/>
</dbReference>
<evidence type="ECO:0000256" key="1">
    <source>
        <dbReference type="ARBA" id="ARBA00000900"/>
    </source>
</evidence>
<feature type="compositionally biased region" description="Polar residues" evidence="16">
    <location>
        <begin position="875"/>
        <end position="885"/>
    </location>
</feature>
<dbReference type="InterPro" id="IPR014857">
    <property type="entry name" value="Nse1_RING_C4HC3-type"/>
</dbReference>
<evidence type="ECO:0000256" key="10">
    <source>
        <dbReference type="ARBA" id="ARBA00022705"/>
    </source>
</evidence>
<evidence type="ECO:0000256" key="16">
    <source>
        <dbReference type="SAM" id="MobiDB-lite"/>
    </source>
</evidence>
<dbReference type="InterPro" id="IPR000462">
    <property type="entry name" value="CDP-OH_P_trans"/>
</dbReference>
<comment type="similarity">
    <text evidence="15">Belongs to the CDP-alcohol phosphatidyltransferase class-I family.</text>
</comment>
<dbReference type="InterPro" id="IPR016558">
    <property type="entry name" value="DNA_primase_lsu_euk"/>
</dbReference>
<accession>A0A8H5HXM2</accession>
<feature type="compositionally biased region" description="Low complexity" evidence="16">
    <location>
        <begin position="598"/>
        <end position="611"/>
    </location>
</feature>
<dbReference type="GO" id="GO:0016780">
    <property type="term" value="F:phosphotransferase activity, for other substituted phosphate groups"/>
    <property type="evidence" value="ECO:0007669"/>
    <property type="project" value="InterPro"/>
</dbReference>
<sequence length="2712" mass="301696">MPARKNDPQAGPPVSKEPAYKIWMPKPELQPPPRPPEKKEPWSSSRLPENSIRPPRPPSTTHKIQRHAAPPAAPSSTLTQSQRVAYAYKSTPRDVATPPSANNATSSPRPSVRAANVAKTYTSSIMNGIYSSTSTSAAAAAVAPARPEMAKASSSYFRREEKRDKIDREWPRERDSDRTREKERKERDRDRDRPRDRDRDKDRDRDRDRDREQERYREREREKDRDRDRDRDRVRIRSEYPDPAQVMPERDRQRDTESILRVSSRDKDRTRHRERELPRAGDEPLLLYDRSREKPSSKDVDRHRESSRKHSDGEKERRSDAERHRRRAERERDREPAVTFPKPIKESSDEGESSDASKKYGMSSSHRRTKKDSTPTSTWTSHPPSSKYNHDSSIYGGLGTTAPSRSHPAVPRSGYLTSASRLYSDSVPHAGYAAPLVPKTIHDPSPFLGQSTQDQRLFSPDPLPIPLRIPEGHPLRDTTATELPVDSAHNVLNNDGKVSKRSDRYGTSTSKTREVEQNVSNASHIPPTTSYPISIAEADTYAAEPFMPSNSLYAPPLSLPTDRPASQLMNQVPGTMAYAQHAKPTIVEPNSSNTLETRPSASRSEYPSSASRQKHSEHAPSAVREGRLHKGSSSASQQAAHATTVTHGGRRDRDKRSKQTNNKENRRQDTNNVLQTNHDSLLYQGAQMANPPVPTTNNSPHPSISIRLTPPTPMQRSPSMLDERPVVVNHSNQSGLDALAPPRFAATPKPVSREYIPSPHSVQFSRELWQDANKANETSRPKVAQIVTGYETRSSPTKEKSMLDSTFDPPSQTMSAKKVVTPVNTFQVAVNVAPSPSTQVNSSPSFNVAVSTNERGRTVSISASNDGSPYKIPNTGFNSGSHLNTPLSLDASDTPSSKHSIQVPFTPASQYTMLANSSPNHSMPANGYMVQPNIGGSRAQEHGKSRFTARSHPVAHDPVTSAIPTLSGPGTTDAAAITSQVPINTKPVDELKDRYSRKKSRSGKVSDPSPWSTHNSRQRNDFPISMHSESNDRNIAQSPTETMNLGPSHPVQLNPAIPAPPVGGLLSISHAQSGTSHPSVRQHSLNTDGSTVIPQARSYPGTFTAGDTSAQVDAVPRTNLTSFQGEPVERPSSTTPFRHPKLAELLSDTASLTKAHAPEPVILPLAADFPMMVPPPSSVKQDEWMLPSPSKLRDGPSPATAEGYSNLVPSSLYAPRTHTGHSRKNSGASPVFDTHSSVQPENAYTSASKPQSSTVVNVVLSQGDITKPSGGKNDSFPSHVNPNSQPEQYAAPPRPPSTRPIHTADSNAPYQSSTYNLSNHRGRIRSKLPETNGFESPAQPPYMEPPSSSNMFPAPPVNLSLSTQTGDQARPVMTPRPSQDSILLKTPSSLAHSVLKPTISRTSSSSQQDSRKKGFFGMFKSRNSGSQETAGEQPYEVWTPSGSQDDHDKSRISTEGRPADMKPSFSKSLFKSRTPSSQAQPIKTDNLYEVWTPPTIPVQAKYSTQIKSSSDSKPAISRTKIPPPITVPIAIPITERKSPNHKVFTPFRYLNSKRNRTVSAASVEAVDGTAPASHTDPPTRDTQQATHEWRERKESETLYNKHRVQRPGVVFDVPQDPHQDKQNLRYAKTRSARTSARLCTLITCAARQATLESNGNDDVSHAEAGSIPYRISLYEQPPLYDVTVEEFEISALDRLRILAEIESSAARNRTWEETKQVTLTQCGKYLPLNSNSASGMDLQAERRKDQLGHFALRLAFCRSEELRRRFLKAEATLFKIRYETDDSHERRAFLDSKDFHWISVPSEEKNTLKEQLSHFISTKGDTDLTKEPFYKVSWSYWGKRQILKLNHQVRWTVIPDLVEKRRVFLKNGFAYVPAKEQASIIYSAFEERLEAALLATSRAIPLVDEETRLNPVLDNLAQGFTAGVPSSWTESSETIGEGITADMVDSMAKQHFPFCMRMLHQSLRKDRHMKHFGRLHYGLFLKVLGLSIDEAIAFWRKSFAGGPGADKFDKEYRYNIRHSFGLEGRRMNYPAKNCLQLHSAHEAGCPYRQLENAPENLQSALLSSYSAQGLTLNDLPEIMSQVKKKAYHVACTRVFEITHARYVKKGEGLGDGESVTHPNQYAARSIELEKEVKMETVMSQRKLSTKSNVEDKSIASALHQYQETDARYLLTNDSDYLWSALAFPLAGLLFDFFDGKVARWRKSSSLLGQELDSLADLISFGVAPALLAFTVGLRTYLDTVVLTGFICCGLARLARFNATVALVPKDTAGKTKYFEGLPIPSSLVLVGVLSYWAKMGWIEGQEGIPLGTTTLWGPQGGRGEIHLVSVFFGCWAAAMVSKTLRAMFKDFSSKDFFLVASSLRIWLKSSGKNASRPSKVRSLPNYAANGDLLLSAADLDVNVSYADSEEAWDNFIQSVNTSLDDLDFEFKSTQDENTGKRLFAMVNRKDDDLAQIATDYNPVEITYFKAVVEQIMLARNEAFSVSSLAALREVSAGKEKINLTKTQAEVLLGSFVANGWLLRSNRRRGRYSLSPRSLLELLPYLKSTYPEEIIECTICHEVRSVSPARLELVPFMHMKMVTQGIACKRDNCKTRMHYHCFNTYRKRKALCPACSLDWPQDPTDKGLVSVGELAVRDGDDRRQTRGTPDNDDEDDNEDELSQAPAKLRQQRSRASQKGKSKKKMDADSEEEAEDEHDSEEEVDAEGTPPRRNSSRK</sequence>
<protein>
    <recommendedName>
        <fullName evidence="6">Non-structural maintenance of chromosomes element 1 homolog</fullName>
        <ecNumber evidence="5">2.3.2.27</ecNumber>
    </recommendedName>
</protein>
<feature type="region of interest" description="Disordered" evidence="16">
    <location>
        <begin position="1177"/>
        <end position="1352"/>
    </location>
</feature>
<feature type="region of interest" description="Disordered" evidence="16">
    <location>
        <begin position="951"/>
        <end position="1043"/>
    </location>
</feature>
<evidence type="ECO:0000256" key="4">
    <source>
        <dbReference type="ARBA" id="ARBA00010564"/>
    </source>
</evidence>
<dbReference type="GO" id="GO:0016020">
    <property type="term" value="C:membrane"/>
    <property type="evidence" value="ECO:0007669"/>
    <property type="project" value="InterPro"/>
</dbReference>
<keyword evidence="8" id="KW-0639">Primosome</keyword>
<feature type="region of interest" description="Disordered" evidence="16">
    <location>
        <begin position="860"/>
        <end position="885"/>
    </location>
</feature>
<feature type="compositionally biased region" description="Basic and acidic residues" evidence="16">
    <location>
        <begin position="1587"/>
        <end position="1596"/>
    </location>
</feature>
<evidence type="ECO:0000256" key="3">
    <source>
        <dbReference type="ARBA" id="ARBA00010258"/>
    </source>
</evidence>
<name>A0A8H5HXM2_9AGAR</name>
<keyword evidence="10" id="KW-0235">DNA replication</keyword>
<feature type="compositionally biased region" description="Basic and acidic residues" evidence="16">
    <location>
        <begin position="248"/>
        <end position="282"/>
    </location>
</feature>
<dbReference type="Gene3D" id="1.20.120.1760">
    <property type="match status" value="1"/>
</dbReference>
<comment type="similarity">
    <text evidence="4">Belongs to the eukaryotic-type primase large subunit family.</text>
</comment>